<keyword evidence="3" id="KW-1185">Reference proteome</keyword>
<proteinExistence type="predicted"/>
<evidence type="ECO:0000259" key="1">
    <source>
        <dbReference type="Pfam" id="PF00582"/>
    </source>
</evidence>
<sequence length="292" mass="30959">MNNWITRGPIAVEIDGASPAVLDFAWQEAARARADLVIVAPYQNFLPTAGTGALQPSAAAERSLEAASAQLRERDAGQVEITTLAVNGPRLEVLADVAALARLLVVGAPHPRGPHGLVAAQRWLQLASRTGRPLVVVPRRRPLSAAVNSVAVGIDGTELSLEAVAFAFETAANRNAELLVIHSHHTPYRTRGDAASAELTVAETLAGWDEEYPNVKVSRLVTARPVVDVLVRESENHGLVVLGAHAGPVPANDPVARRSIAEMTCPVAIVPHHVTRTEIDRLNRSRLGAAAS</sequence>
<reference evidence="2 3" key="1">
    <citation type="journal article" date="2019" name="Int. J. Syst. Evol. Microbiol.">
        <title>The Global Catalogue of Microorganisms (GCM) 10K type strain sequencing project: providing services to taxonomists for standard genome sequencing and annotation.</title>
        <authorList>
            <consortium name="The Broad Institute Genomics Platform"/>
            <consortium name="The Broad Institute Genome Sequencing Center for Infectious Disease"/>
            <person name="Wu L."/>
            <person name="Ma J."/>
        </authorList>
    </citation>
    <scope>NUCLEOTIDE SEQUENCE [LARGE SCALE GENOMIC DNA]</scope>
    <source>
        <strain evidence="2 3">JCM 14303</strain>
    </source>
</reference>
<dbReference type="Gene3D" id="3.40.50.620">
    <property type="entry name" value="HUPs"/>
    <property type="match status" value="2"/>
</dbReference>
<gene>
    <name evidence="2" type="ORF">GCM10009741_23100</name>
</gene>
<dbReference type="InterPro" id="IPR014729">
    <property type="entry name" value="Rossmann-like_a/b/a_fold"/>
</dbReference>
<comment type="caution">
    <text evidence="2">The sequence shown here is derived from an EMBL/GenBank/DDBJ whole genome shotgun (WGS) entry which is preliminary data.</text>
</comment>
<dbReference type="Pfam" id="PF00582">
    <property type="entry name" value="Usp"/>
    <property type="match status" value="1"/>
</dbReference>
<organism evidence="2 3">
    <name type="scientific">Kribbella lupini</name>
    <dbReference type="NCBI Taxonomy" id="291602"/>
    <lineage>
        <taxon>Bacteria</taxon>
        <taxon>Bacillati</taxon>
        <taxon>Actinomycetota</taxon>
        <taxon>Actinomycetes</taxon>
        <taxon>Propionibacteriales</taxon>
        <taxon>Kribbellaceae</taxon>
        <taxon>Kribbella</taxon>
    </lineage>
</organism>
<accession>A0ABN2ANG0</accession>
<name>A0ABN2ANG0_9ACTN</name>
<dbReference type="InterPro" id="IPR006016">
    <property type="entry name" value="UspA"/>
</dbReference>
<feature type="domain" description="UspA" evidence="1">
    <location>
        <begin position="150"/>
        <end position="271"/>
    </location>
</feature>
<dbReference type="RefSeq" id="WP_344172913.1">
    <property type="nucleotide sequence ID" value="NZ_BAAANC010000001.1"/>
</dbReference>
<evidence type="ECO:0000313" key="2">
    <source>
        <dbReference type="EMBL" id="GAA1521448.1"/>
    </source>
</evidence>
<evidence type="ECO:0000313" key="3">
    <source>
        <dbReference type="Proteomes" id="UP001500363"/>
    </source>
</evidence>
<dbReference type="SUPFAM" id="SSF52402">
    <property type="entry name" value="Adenine nucleotide alpha hydrolases-like"/>
    <property type="match status" value="2"/>
</dbReference>
<dbReference type="EMBL" id="BAAANC010000001">
    <property type="protein sequence ID" value="GAA1521448.1"/>
    <property type="molecule type" value="Genomic_DNA"/>
</dbReference>
<dbReference type="Proteomes" id="UP001500363">
    <property type="component" value="Unassembled WGS sequence"/>
</dbReference>
<protein>
    <submittedName>
        <fullName evidence="2">Universal stress protein</fullName>
    </submittedName>
</protein>